<keyword evidence="2" id="KW-0378">Hydrolase</keyword>
<dbReference type="InterPro" id="IPR000330">
    <property type="entry name" value="SNF2_N"/>
</dbReference>
<dbReference type="OrthoDB" id="423559at2759"/>
<dbReference type="GO" id="GO:0008094">
    <property type="term" value="F:ATP-dependent activity, acting on DNA"/>
    <property type="evidence" value="ECO:0000318"/>
    <property type="project" value="GO_Central"/>
</dbReference>
<dbReference type="FunCoup" id="A0A7M7LT74">
    <property type="interactions" value="670"/>
</dbReference>
<dbReference type="GO" id="GO:0005634">
    <property type="term" value="C:nucleus"/>
    <property type="evidence" value="ECO:0000318"/>
    <property type="project" value="GO_Central"/>
</dbReference>
<keyword evidence="8" id="KW-1185">Reference proteome</keyword>
<reference evidence="7" key="2">
    <citation type="submission" date="2021-01" db="UniProtKB">
        <authorList>
            <consortium name="EnsemblMetazoa"/>
        </authorList>
    </citation>
    <scope>IDENTIFICATION</scope>
</reference>
<evidence type="ECO:0008006" key="9">
    <source>
        <dbReference type="Google" id="ProtNLM"/>
    </source>
</evidence>
<dbReference type="InParanoid" id="A0A7M7LT74"/>
<dbReference type="EnsemblMetazoa" id="XM_011673232">
    <property type="protein sequence ID" value="XP_011671534"/>
    <property type="gene ID" value="LOC582240"/>
</dbReference>
<dbReference type="SMART" id="SM00490">
    <property type="entry name" value="HELICc"/>
    <property type="match status" value="1"/>
</dbReference>
<proteinExistence type="predicted"/>
<feature type="domain" description="Helicase ATP-binding" evidence="5">
    <location>
        <begin position="80"/>
        <end position="281"/>
    </location>
</feature>
<dbReference type="RefSeq" id="XP_011671534.1">
    <property type="nucleotide sequence ID" value="XM_011673232.2"/>
</dbReference>
<dbReference type="Proteomes" id="UP000007110">
    <property type="component" value="Unassembled WGS sequence"/>
</dbReference>
<dbReference type="GO" id="GO:0006281">
    <property type="term" value="P:DNA repair"/>
    <property type="evidence" value="ECO:0000318"/>
    <property type="project" value="GO_Central"/>
</dbReference>
<reference evidence="8" key="1">
    <citation type="submission" date="2015-02" db="EMBL/GenBank/DDBJ databases">
        <title>Genome sequencing for Strongylocentrotus purpuratus.</title>
        <authorList>
            <person name="Murali S."/>
            <person name="Liu Y."/>
            <person name="Vee V."/>
            <person name="English A."/>
            <person name="Wang M."/>
            <person name="Skinner E."/>
            <person name="Han Y."/>
            <person name="Muzny D.M."/>
            <person name="Worley K.C."/>
            <person name="Gibbs R.A."/>
        </authorList>
    </citation>
    <scope>NUCLEOTIDE SEQUENCE</scope>
</reference>
<dbReference type="PANTHER" id="PTHR45626">
    <property type="entry name" value="TRANSCRIPTION TERMINATION FACTOR 2-RELATED"/>
    <property type="match status" value="1"/>
</dbReference>
<dbReference type="PANTHER" id="PTHR45626:SF50">
    <property type="entry name" value="TRANSCRIPTION TERMINATION FACTOR 2"/>
    <property type="match status" value="1"/>
</dbReference>
<dbReference type="InterPro" id="IPR001650">
    <property type="entry name" value="Helicase_C-like"/>
</dbReference>
<dbReference type="InterPro" id="IPR050628">
    <property type="entry name" value="SNF2_RAD54_helicase_TF"/>
</dbReference>
<evidence type="ECO:0000259" key="6">
    <source>
        <dbReference type="PROSITE" id="PS51194"/>
    </source>
</evidence>
<evidence type="ECO:0000313" key="8">
    <source>
        <dbReference type="Proteomes" id="UP000007110"/>
    </source>
</evidence>
<dbReference type="PROSITE" id="PS51192">
    <property type="entry name" value="HELICASE_ATP_BIND_1"/>
    <property type="match status" value="1"/>
</dbReference>
<dbReference type="GO" id="GO:0005524">
    <property type="term" value="F:ATP binding"/>
    <property type="evidence" value="ECO:0007669"/>
    <property type="project" value="UniProtKB-KW"/>
</dbReference>
<dbReference type="InterPro" id="IPR049730">
    <property type="entry name" value="SNF2/RAD54-like_C"/>
</dbReference>
<dbReference type="PROSITE" id="PS51194">
    <property type="entry name" value="HELICASE_CTER"/>
    <property type="match status" value="1"/>
</dbReference>
<evidence type="ECO:0000313" key="7">
    <source>
        <dbReference type="EnsemblMetazoa" id="XP_011671534"/>
    </source>
</evidence>
<evidence type="ECO:0000259" key="5">
    <source>
        <dbReference type="PROSITE" id="PS51192"/>
    </source>
</evidence>
<keyword evidence="1" id="KW-0547">Nucleotide-binding</keyword>
<dbReference type="Gene3D" id="3.40.50.10810">
    <property type="entry name" value="Tandem AAA-ATPase domain"/>
    <property type="match status" value="1"/>
</dbReference>
<dbReference type="AlphaFoldDB" id="A0A7M7LT74"/>
<dbReference type="GO" id="GO:0016787">
    <property type="term" value="F:hydrolase activity"/>
    <property type="evidence" value="ECO:0007669"/>
    <property type="project" value="UniProtKB-KW"/>
</dbReference>
<sequence length="596" mass="67673">MAQQAQGVASAAHSSRSLQQPSIKQHFTVVRPARYTKALQGLEQALETRPSEETEADDPSHLEVTLMPHQKQALAWMLWREAQESPCGGILADEPGLGQNETVISLVIKAVAARKAQKGTETPLSSREMNEAFIRSTCTLVICPASLIDRWVKKVERCCMPGQLHIHSYHGPNRERHPEELAKYDMVFTSYNLIRSDLLEDDKEPVKNDEASTGSKNQPALLRVFWDRIILDEADNIKNHKSQTAIAICRLRARARWAVTGYLIQNSTMDMFSLIRFLKFTPFDEYEVWKSEVENAGSTKSETLQKLVKSLVLRRTKDQQTSSGNPIVSLPEKEKKTHLISLSDEERKIYDQFLQQSRSTSNKTNILVILLRLRQCCCHLSLLKELPDQESCEMDGIELDLVRQMKEMGLGDMTLYPPSFLSTKIKFVINLLEKIRAAGPADRPEKSVLVSQWTGMLDVVEHHLKEAGFKCWSIDGDVSPNERDEALKDFNYNPRGRQIMLVSLRTGGATLNLSGGNHLFFLDMHWNPALEDQACDRIYRIGQTRKVHIHKFICSDTIEYRISELQKKKKKLANDVLTGSQERLSGADLDFLFGVQ</sequence>
<organism evidence="7 8">
    <name type="scientific">Strongylocentrotus purpuratus</name>
    <name type="common">Purple sea urchin</name>
    <dbReference type="NCBI Taxonomy" id="7668"/>
    <lineage>
        <taxon>Eukaryota</taxon>
        <taxon>Metazoa</taxon>
        <taxon>Echinodermata</taxon>
        <taxon>Eleutherozoa</taxon>
        <taxon>Echinozoa</taxon>
        <taxon>Echinoidea</taxon>
        <taxon>Euechinoidea</taxon>
        <taxon>Echinacea</taxon>
        <taxon>Camarodonta</taxon>
        <taxon>Echinidea</taxon>
        <taxon>Strongylocentrotidae</taxon>
        <taxon>Strongylocentrotus</taxon>
    </lineage>
</organism>
<feature type="region of interest" description="Disordered" evidence="4">
    <location>
        <begin position="1"/>
        <end position="20"/>
    </location>
</feature>
<protein>
    <recommendedName>
        <fullName evidence="9">Transcription termination factor 2</fullName>
    </recommendedName>
</protein>
<dbReference type="InterPro" id="IPR014001">
    <property type="entry name" value="Helicase_ATP-bd"/>
</dbReference>
<dbReference type="SMART" id="SM00487">
    <property type="entry name" value="DEXDc"/>
    <property type="match status" value="1"/>
</dbReference>
<dbReference type="SUPFAM" id="SSF52540">
    <property type="entry name" value="P-loop containing nucleoside triphosphate hydrolases"/>
    <property type="match status" value="2"/>
</dbReference>
<evidence type="ECO:0000256" key="4">
    <source>
        <dbReference type="SAM" id="MobiDB-lite"/>
    </source>
</evidence>
<dbReference type="GeneID" id="582240"/>
<dbReference type="OMA" id="NEVPQNP"/>
<dbReference type="Gene3D" id="3.40.50.300">
    <property type="entry name" value="P-loop containing nucleotide triphosphate hydrolases"/>
    <property type="match status" value="1"/>
</dbReference>
<dbReference type="InterPro" id="IPR027417">
    <property type="entry name" value="P-loop_NTPase"/>
</dbReference>
<name>A0A7M7LT74_STRPU</name>
<dbReference type="InterPro" id="IPR038718">
    <property type="entry name" value="SNF2-like_sf"/>
</dbReference>
<dbReference type="Pfam" id="PF00176">
    <property type="entry name" value="SNF2-rel_dom"/>
    <property type="match status" value="1"/>
</dbReference>
<accession>A0A7M7LT74</accession>
<dbReference type="KEGG" id="spu:582240"/>
<evidence type="ECO:0000256" key="2">
    <source>
        <dbReference type="ARBA" id="ARBA00022801"/>
    </source>
</evidence>
<feature type="domain" description="Helicase C-terminal" evidence="6">
    <location>
        <begin position="427"/>
        <end position="585"/>
    </location>
</feature>
<keyword evidence="3" id="KW-0067">ATP-binding</keyword>
<dbReference type="CDD" id="cd18793">
    <property type="entry name" value="SF2_C_SNF"/>
    <property type="match status" value="1"/>
</dbReference>
<evidence type="ECO:0000256" key="1">
    <source>
        <dbReference type="ARBA" id="ARBA00022741"/>
    </source>
</evidence>
<evidence type="ECO:0000256" key="3">
    <source>
        <dbReference type="ARBA" id="ARBA00022840"/>
    </source>
</evidence>
<dbReference type="Pfam" id="PF00271">
    <property type="entry name" value="Helicase_C"/>
    <property type="match status" value="1"/>
</dbReference>